<feature type="non-terminal residue" evidence="1">
    <location>
        <position position="1"/>
    </location>
</feature>
<organism evidence="1 2">
    <name type="scientific">Penicillium nalgiovense</name>
    <dbReference type="NCBI Taxonomy" id="60175"/>
    <lineage>
        <taxon>Eukaryota</taxon>
        <taxon>Fungi</taxon>
        <taxon>Dikarya</taxon>
        <taxon>Ascomycota</taxon>
        <taxon>Pezizomycotina</taxon>
        <taxon>Eurotiomycetes</taxon>
        <taxon>Eurotiomycetidae</taxon>
        <taxon>Eurotiales</taxon>
        <taxon>Aspergillaceae</taxon>
        <taxon>Penicillium</taxon>
    </lineage>
</organism>
<protein>
    <submittedName>
        <fullName evidence="1">Uncharacterized protein</fullName>
    </submittedName>
</protein>
<keyword evidence="2" id="KW-1185">Reference proteome</keyword>
<dbReference type="AlphaFoldDB" id="A0A1V6X7M0"/>
<dbReference type="EMBL" id="MOOB01000111">
    <property type="protein sequence ID" value="OQE71144.1"/>
    <property type="molecule type" value="Genomic_DNA"/>
</dbReference>
<dbReference type="Proteomes" id="UP000191691">
    <property type="component" value="Unassembled WGS sequence"/>
</dbReference>
<comment type="caution">
    <text evidence="1">The sequence shown here is derived from an EMBL/GenBank/DDBJ whole genome shotgun (WGS) entry which is preliminary data.</text>
</comment>
<name>A0A1V6X7M0_PENNA</name>
<accession>A0A1V6X7M0</accession>
<evidence type="ECO:0000313" key="2">
    <source>
        <dbReference type="Proteomes" id="UP000191691"/>
    </source>
</evidence>
<proteinExistence type="predicted"/>
<sequence length="69" mass="7682">LKFVDLTPSLRYQDASFSDLGAIENQKALNLDLTKSTLAQQFPTTVNGELGHNHYSDILSMGTRDFHKA</sequence>
<reference evidence="2" key="1">
    <citation type="journal article" date="2017" name="Nat. Microbiol.">
        <title>Global analysis of biosynthetic gene clusters reveals vast potential of secondary metabolite production in Penicillium species.</title>
        <authorList>
            <person name="Nielsen J.C."/>
            <person name="Grijseels S."/>
            <person name="Prigent S."/>
            <person name="Ji B."/>
            <person name="Dainat J."/>
            <person name="Nielsen K.F."/>
            <person name="Frisvad J.C."/>
            <person name="Workman M."/>
            <person name="Nielsen J."/>
        </authorList>
    </citation>
    <scope>NUCLEOTIDE SEQUENCE [LARGE SCALE GENOMIC DNA]</scope>
    <source>
        <strain evidence="2">IBT 13039</strain>
    </source>
</reference>
<gene>
    <name evidence="1" type="ORF">PENNAL_c0111G03954</name>
</gene>
<evidence type="ECO:0000313" key="1">
    <source>
        <dbReference type="EMBL" id="OQE71144.1"/>
    </source>
</evidence>